<comment type="caution">
    <text evidence="6">The sequence shown here is derived from an EMBL/GenBank/DDBJ whole genome shotgun (WGS) entry which is preliminary data.</text>
</comment>
<keyword evidence="2 5" id="KW-0812">Transmembrane</keyword>
<dbReference type="EMBL" id="JAZGQO010000006">
    <property type="protein sequence ID" value="KAK6186539.1"/>
    <property type="molecule type" value="Genomic_DNA"/>
</dbReference>
<evidence type="ECO:0000256" key="4">
    <source>
        <dbReference type="ARBA" id="ARBA00023136"/>
    </source>
</evidence>
<gene>
    <name evidence="6" type="ORF">SNE40_008559</name>
</gene>
<dbReference type="PANTHER" id="PTHR47767">
    <property type="entry name" value="ADHESION G PROTEIN-COUPLED RECEPTOR G7"/>
    <property type="match status" value="1"/>
</dbReference>
<keyword evidence="4 5" id="KW-0472">Membrane</keyword>
<protein>
    <submittedName>
        <fullName evidence="6">Uncharacterized protein</fullName>
    </submittedName>
</protein>
<evidence type="ECO:0000256" key="2">
    <source>
        <dbReference type="ARBA" id="ARBA00022692"/>
    </source>
</evidence>
<accession>A0AAN8PZ73</accession>
<evidence type="ECO:0000313" key="7">
    <source>
        <dbReference type="Proteomes" id="UP001347796"/>
    </source>
</evidence>
<comment type="subcellular location">
    <subcellularLocation>
        <location evidence="1">Membrane</location>
        <topology evidence="1">Multi-pass membrane protein</topology>
    </subcellularLocation>
</comment>
<dbReference type="InterPro" id="IPR053066">
    <property type="entry name" value="ADGR_G7"/>
</dbReference>
<dbReference type="AlphaFoldDB" id="A0AAN8PZ73"/>
<evidence type="ECO:0000256" key="3">
    <source>
        <dbReference type="ARBA" id="ARBA00022989"/>
    </source>
</evidence>
<dbReference type="InterPro" id="IPR000832">
    <property type="entry name" value="GPCR_2_secretin-like"/>
</dbReference>
<keyword evidence="7" id="KW-1185">Reference proteome</keyword>
<keyword evidence="3 5" id="KW-1133">Transmembrane helix</keyword>
<dbReference type="Proteomes" id="UP001347796">
    <property type="component" value="Unassembled WGS sequence"/>
</dbReference>
<sequence length="105" mass="12127">MVTRSICSRNNLNTTGLQHSVTNIRASFCCFIYLGLTWVFGFLAISDARLPFQYIFTVLNSLQGFLIFILFTARDKKVRDYWKQLCRSYKTGRRASNPLQTTTSL</sequence>
<dbReference type="Pfam" id="PF00002">
    <property type="entry name" value="7tm_2"/>
    <property type="match status" value="1"/>
</dbReference>
<dbReference type="Gene3D" id="1.20.1070.10">
    <property type="entry name" value="Rhodopsin 7-helix transmembrane proteins"/>
    <property type="match status" value="1"/>
</dbReference>
<reference evidence="6 7" key="1">
    <citation type="submission" date="2024-01" db="EMBL/GenBank/DDBJ databases">
        <title>The genome of the rayed Mediterranean limpet Patella caerulea (Linnaeus, 1758).</title>
        <authorList>
            <person name="Anh-Thu Weber A."/>
            <person name="Halstead-Nussloch G."/>
        </authorList>
    </citation>
    <scope>NUCLEOTIDE SEQUENCE [LARGE SCALE GENOMIC DNA]</scope>
    <source>
        <strain evidence="6">AATW-2023a</strain>
        <tissue evidence="6">Whole specimen</tissue>
    </source>
</reference>
<dbReference type="GO" id="GO:0016020">
    <property type="term" value="C:membrane"/>
    <property type="evidence" value="ECO:0007669"/>
    <property type="project" value="UniProtKB-SubCell"/>
</dbReference>
<dbReference type="GO" id="GO:0004930">
    <property type="term" value="F:G protein-coupled receptor activity"/>
    <property type="evidence" value="ECO:0007669"/>
    <property type="project" value="InterPro"/>
</dbReference>
<name>A0AAN8PZ73_PATCE</name>
<evidence type="ECO:0000313" key="6">
    <source>
        <dbReference type="EMBL" id="KAK6186539.1"/>
    </source>
</evidence>
<feature type="transmembrane region" description="Helical" evidence="5">
    <location>
        <begin position="52"/>
        <end position="73"/>
    </location>
</feature>
<organism evidence="6 7">
    <name type="scientific">Patella caerulea</name>
    <name type="common">Rayed Mediterranean limpet</name>
    <dbReference type="NCBI Taxonomy" id="87958"/>
    <lineage>
        <taxon>Eukaryota</taxon>
        <taxon>Metazoa</taxon>
        <taxon>Spiralia</taxon>
        <taxon>Lophotrochozoa</taxon>
        <taxon>Mollusca</taxon>
        <taxon>Gastropoda</taxon>
        <taxon>Patellogastropoda</taxon>
        <taxon>Patelloidea</taxon>
        <taxon>Patellidae</taxon>
        <taxon>Patella</taxon>
    </lineage>
</organism>
<evidence type="ECO:0000256" key="5">
    <source>
        <dbReference type="SAM" id="Phobius"/>
    </source>
</evidence>
<proteinExistence type="predicted"/>
<feature type="transmembrane region" description="Helical" evidence="5">
    <location>
        <begin position="26"/>
        <end position="46"/>
    </location>
</feature>
<evidence type="ECO:0000256" key="1">
    <source>
        <dbReference type="ARBA" id="ARBA00004141"/>
    </source>
</evidence>